<name>G0VDA7_NAUCA</name>
<keyword evidence="2" id="KW-0472">Membrane</keyword>
<keyword evidence="2" id="KW-1133">Transmembrane helix</keyword>
<accession>G0VDA7</accession>
<dbReference type="InParanoid" id="G0VDA7"/>
<feature type="compositionally biased region" description="Basic and acidic residues" evidence="1">
    <location>
        <begin position="330"/>
        <end position="341"/>
    </location>
</feature>
<evidence type="ECO:0000256" key="1">
    <source>
        <dbReference type="SAM" id="MobiDB-lite"/>
    </source>
</evidence>
<evidence type="ECO:0000256" key="2">
    <source>
        <dbReference type="SAM" id="Phobius"/>
    </source>
</evidence>
<feature type="compositionally biased region" description="Low complexity" evidence="1">
    <location>
        <begin position="302"/>
        <end position="316"/>
    </location>
</feature>
<dbReference type="eggNOG" id="ENOG502S5W0">
    <property type="taxonomic scope" value="Eukaryota"/>
</dbReference>
<keyword evidence="2" id="KW-0812">Transmembrane</keyword>
<feature type="transmembrane region" description="Helical" evidence="2">
    <location>
        <begin position="103"/>
        <end position="136"/>
    </location>
</feature>
<feature type="region of interest" description="Disordered" evidence="1">
    <location>
        <begin position="290"/>
        <end position="316"/>
    </location>
</feature>
<feature type="compositionally biased region" description="Low complexity" evidence="1">
    <location>
        <begin position="212"/>
        <end position="225"/>
    </location>
</feature>
<feature type="transmembrane region" description="Helical" evidence="2">
    <location>
        <begin position="20"/>
        <end position="42"/>
    </location>
</feature>
<protein>
    <submittedName>
        <fullName evidence="3">Uncharacterized protein</fullName>
    </submittedName>
</protein>
<gene>
    <name evidence="3" type="primary">NCAS0C04790</name>
    <name evidence="3" type="ordered locus">NCAS_0C04790</name>
</gene>
<reference evidence="3 4" key="1">
    <citation type="journal article" date="2011" name="Proc. Natl. Acad. Sci. U.S.A.">
        <title>Evolutionary erosion of yeast sex chromosomes by mating-type switching accidents.</title>
        <authorList>
            <person name="Gordon J.L."/>
            <person name="Armisen D."/>
            <person name="Proux-Wera E."/>
            <person name="Oheigeartaigh S.S."/>
            <person name="Byrne K.P."/>
            <person name="Wolfe K.H."/>
        </authorList>
    </citation>
    <scope>NUCLEOTIDE SEQUENCE [LARGE SCALE GENOMIC DNA]</scope>
    <source>
        <strain evidence="4">ATCC 76901 / BCRC 22586 / CBS 4309 / NBRC 1992 / NRRL Y-12630</strain>
    </source>
</reference>
<reference key="2">
    <citation type="submission" date="2011-08" db="EMBL/GenBank/DDBJ databases">
        <title>Genome sequence of Naumovozyma castellii.</title>
        <authorList>
            <person name="Gordon J.L."/>
            <person name="Armisen D."/>
            <person name="Proux-Wera E."/>
            <person name="OhEigeartaigh S.S."/>
            <person name="Byrne K.P."/>
            <person name="Wolfe K.H."/>
        </authorList>
    </citation>
    <scope>NUCLEOTIDE SEQUENCE</scope>
    <source>
        <strain>Type strain:CBS 4309</strain>
    </source>
</reference>
<dbReference type="AlphaFoldDB" id="G0VDA7"/>
<dbReference type="OrthoDB" id="4069321at2759"/>
<proteinExistence type="predicted"/>
<sequence>MIYVNIVTLNMFYKPLKDLMFLVNSCIVFTISTTLILISMTLNWVNQYIIKRILLILKIFIGIPISIFSRNCINFMTLPINIPIKIVTGSSIQELLLQTHPRALWYILITIWQYTCVVFCFGLLLGIMFGCALAVIHSLIKIPDVFIDLSQLYVIFKEKLLNALPTVPLPLFENSSGETKEDYSKVASTSTVASSVDGEDQKPIDSLISKAPSEPSMQSPSSSPSKVASTGEIDISDLTSPTGNVFEVASKLPSNFFQEGKSQVDETIKQMAMEEEASQDYHIISYMTPPMSPRNEYTNNDSYNSQPASSNLSSSSSILDQNIISSTIRTSREAPTGKEIRRENYRSINMLSEEGLFKDNN</sequence>
<evidence type="ECO:0000313" key="3">
    <source>
        <dbReference type="EMBL" id="CCC69469.1"/>
    </source>
</evidence>
<keyword evidence="4" id="KW-1185">Reference proteome</keyword>
<dbReference type="STRING" id="1064592.G0VDA7"/>
<feature type="region of interest" description="Disordered" evidence="1">
    <location>
        <begin position="191"/>
        <end position="230"/>
    </location>
</feature>
<dbReference type="Proteomes" id="UP000001640">
    <property type="component" value="Chromosome 3"/>
</dbReference>
<organism evidence="3 4">
    <name type="scientific">Naumovozyma castellii</name>
    <name type="common">Yeast</name>
    <name type="synonym">Saccharomyces castellii</name>
    <dbReference type="NCBI Taxonomy" id="27288"/>
    <lineage>
        <taxon>Eukaryota</taxon>
        <taxon>Fungi</taxon>
        <taxon>Dikarya</taxon>
        <taxon>Ascomycota</taxon>
        <taxon>Saccharomycotina</taxon>
        <taxon>Saccharomycetes</taxon>
        <taxon>Saccharomycetales</taxon>
        <taxon>Saccharomycetaceae</taxon>
        <taxon>Naumovozyma</taxon>
    </lineage>
</organism>
<feature type="transmembrane region" description="Helical" evidence="2">
    <location>
        <begin position="49"/>
        <end position="69"/>
    </location>
</feature>
<dbReference type="OMA" id="THQISAN"/>
<dbReference type="KEGG" id="ncs:NCAS_0C04790"/>
<dbReference type="RefSeq" id="XP_003675833.1">
    <property type="nucleotide sequence ID" value="XM_003675785.1"/>
</dbReference>
<dbReference type="GeneID" id="96903050"/>
<feature type="region of interest" description="Disordered" evidence="1">
    <location>
        <begin position="322"/>
        <end position="341"/>
    </location>
</feature>
<evidence type="ECO:0000313" key="4">
    <source>
        <dbReference type="Proteomes" id="UP000001640"/>
    </source>
</evidence>
<dbReference type="EMBL" id="HE576754">
    <property type="protein sequence ID" value="CCC69469.1"/>
    <property type="molecule type" value="Genomic_DNA"/>
</dbReference>
<dbReference type="HOGENOM" id="CLU_845152_0_0_1"/>